<evidence type="ECO:0000313" key="9">
    <source>
        <dbReference type="EMBL" id="ALR22596.1"/>
    </source>
</evidence>
<evidence type="ECO:0000256" key="1">
    <source>
        <dbReference type="ARBA" id="ARBA00007092"/>
    </source>
</evidence>
<gene>
    <name evidence="9" type="ORF">ATN00_12415</name>
</gene>
<accession>A0A0S3F4C8</accession>
<feature type="binding site" evidence="6">
    <location>
        <position position="248"/>
    </location>
    <ligand>
        <name>Mg(2+)</name>
        <dbReference type="ChEBI" id="CHEBI:18420"/>
        <label>1</label>
    </ligand>
</feature>
<evidence type="ECO:0000256" key="3">
    <source>
        <dbReference type="ARBA" id="ARBA00022801"/>
    </source>
</evidence>
<evidence type="ECO:0000313" key="10">
    <source>
        <dbReference type="Proteomes" id="UP000056968"/>
    </source>
</evidence>
<dbReference type="InterPro" id="IPR004808">
    <property type="entry name" value="AP_endonuc_1"/>
</dbReference>
<evidence type="ECO:0000256" key="2">
    <source>
        <dbReference type="ARBA" id="ARBA00022723"/>
    </source>
</evidence>
<feature type="site" description="Interaction with DNA substrate" evidence="7">
    <location>
        <position position="248"/>
    </location>
</feature>
<dbReference type="Proteomes" id="UP000056968">
    <property type="component" value="Chromosome"/>
</dbReference>
<keyword evidence="4 6" id="KW-0460">Magnesium</keyword>
<protein>
    <submittedName>
        <fullName evidence="9">Exodeoxyribonuclease III</fullName>
    </submittedName>
</protein>
<name>A0A0S3F4C8_9SPHN</name>
<keyword evidence="2 6" id="KW-0479">Metal-binding</keyword>
<keyword evidence="3" id="KW-0378">Hydrolase</keyword>
<evidence type="ECO:0000256" key="6">
    <source>
        <dbReference type="PIRSR" id="PIRSR604808-2"/>
    </source>
</evidence>
<feature type="binding site" evidence="6">
    <location>
        <position position="147"/>
    </location>
    <ligand>
        <name>Mg(2+)</name>
        <dbReference type="ChEBI" id="CHEBI:18420"/>
        <label>1</label>
    </ligand>
</feature>
<dbReference type="PROSITE" id="PS00726">
    <property type="entry name" value="AP_NUCLEASE_F1_1"/>
    <property type="match status" value="1"/>
</dbReference>
<dbReference type="Pfam" id="PF03372">
    <property type="entry name" value="Exo_endo_phos"/>
    <property type="match status" value="1"/>
</dbReference>
<dbReference type="RefSeq" id="WP_062068746.1">
    <property type="nucleotide sequence ID" value="NZ_CP013264.1"/>
</dbReference>
<comment type="cofactor">
    <cofactor evidence="6">
        <name>Mg(2+)</name>
        <dbReference type="ChEBI" id="CHEBI:18420"/>
    </cofactor>
    <cofactor evidence="6">
        <name>Mn(2+)</name>
        <dbReference type="ChEBI" id="CHEBI:29035"/>
    </cofactor>
    <text evidence="6">Probably binds two magnesium or manganese ions per subunit.</text>
</comment>
<dbReference type="CDD" id="cd09086">
    <property type="entry name" value="ExoIII-like_AP-endo"/>
    <property type="match status" value="1"/>
</dbReference>
<sequence>MKIATYNVNGINGRLAVLLRWLELAEPDIVCLQELKAPQERFPEIAIRDAGYRAIWHGQSRWNGIALLSRIGEIHETRRGLPGDPEDIQSRYIEAAVNGVLIAGLYLPNGNPRPGPKYDFKLRWFDRLHAHLATLIDLDVPVIIAGDYNVMPTDQDVYAPERWRDDALFAPEVRAAWQRLLDQGWVDAIRHLHPRDTLYTFWKYWRGAFERNAGLRIDHFLLNPPAVAQLAAAEVDTRVRGWEKTSDHAPVWIELTENGKRRARHAIKAERKA</sequence>
<dbReference type="EMBL" id="CP013264">
    <property type="protein sequence ID" value="ALR22596.1"/>
    <property type="molecule type" value="Genomic_DNA"/>
</dbReference>
<dbReference type="GO" id="GO:0003677">
    <property type="term" value="F:DNA binding"/>
    <property type="evidence" value="ECO:0007669"/>
    <property type="project" value="InterPro"/>
</dbReference>
<dbReference type="PROSITE" id="PS51435">
    <property type="entry name" value="AP_NUCLEASE_F1_4"/>
    <property type="match status" value="1"/>
</dbReference>
<evidence type="ECO:0000259" key="8">
    <source>
        <dbReference type="Pfam" id="PF03372"/>
    </source>
</evidence>
<dbReference type="PANTHER" id="PTHR43250:SF1">
    <property type="entry name" value="EXODEOXYRIBONUCLEASE III"/>
    <property type="match status" value="1"/>
</dbReference>
<proteinExistence type="inferred from homology"/>
<dbReference type="GO" id="GO:0008311">
    <property type="term" value="F:double-stranded DNA 3'-5' DNA exonuclease activity"/>
    <property type="evidence" value="ECO:0007669"/>
    <property type="project" value="InterPro"/>
</dbReference>
<feature type="active site" evidence="5">
    <location>
        <position position="106"/>
    </location>
</feature>
<comment type="similarity">
    <text evidence="1">Belongs to the DNA repair enzymes AP/ExoA family.</text>
</comment>
<feature type="site" description="Important for catalytic activity" evidence="7">
    <location>
        <position position="218"/>
    </location>
</feature>
<evidence type="ECO:0000256" key="5">
    <source>
        <dbReference type="PIRSR" id="PIRSR604808-1"/>
    </source>
</evidence>
<dbReference type="InterPro" id="IPR037493">
    <property type="entry name" value="ExoIII-like"/>
</dbReference>
<dbReference type="GO" id="GO:0046872">
    <property type="term" value="F:metal ion binding"/>
    <property type="evidence" value="ECO:0007669"/>
    <property type="project" value="UniProtKB-KW"/>
</dbReference>
<dbReference type="OrthoDB" id="9803914at2"/>
<dbReference type="SUPFAM" id="SSF56219">
    <property type="entry name" value="DNase I-like"/>
    <property type="match status" value="1"/>
</dbReference>
<feature type="binding site" evidence="6">
    <location>
        <position position="34"/>
    </location>
    <ligand>
        <name>Mg(2+)</name>
        <dbReference type="ChEBI" id="CHEBI:18420"/>
        <label>1</label>
    </ligand>
</feature>
<dbReference type="InterPro" id="IPR020847">
    <property type="entry name" value="AP_endonuclease_F1_BS"/>
</dbReference>
<dbReference type="KEGG" id="sbd:ATN00_12415"/>
<keyword evidence="10" id="KW-1185">Reference proteome</keyword>
<feature type="domain" description="Endonuclease/exonuclease/phosphatase" evidence="8">
    <location>
        <begin position="4"/>
        <end position="248"/>
    </location>
</feature>
<feature type="binding site" evidence="6">
    <location>
        <position position="247"/>
    </location>
    <ligand>
        <name>Mg(2+)</name>
        <dbReference type="ChEBI" id="CHEBI:18420"/>
        <label>1</label>
    </ligand>
</feature>
<dbReference type="InterPro" id="IPR005135">
    <property type="entry name" value="Endo/exonuclease/phosphatase"/>
</dbReference>
<keyword evidence="6" id="KW-0464">Manganese</keyword>
<dbReference type="InterPro" id="IPR036691">
    <property type="entry name" value="Endo/exonu/phosph_ase_sf"/>
</dbReference>
<dbReference type="NCBIfam" id="TIGR00195">
    <property type="entry name" value="exoDNase_III"/>
    <property type="match status" value="1"/>
</dbReference>
<feature type="active site" description="Proton acceptor" evidence="5">
    <location>
        <position position="248"/>
    </location>
</feature>
<organism evidence="9 10">
    <name type="scientific">Sphingobium baderi</name>
    <dbReference type="NCBI Taxonomy" id="1332080"/>
    <lineage>
        <taxon>Bacteria</taxon>
        <taxon>Pseudomonadati</taxon>
        <taxon>Pseudomonadota</taxon>
        <taxon>Alphaproteobacteria</taxon>
        <taxon>Sphingomonadales</taxon>
        <taxon>Sphingomonadaceae</taxon>
        <taxon>Sphingobium</taxon>
    </lineage>
</organism>
<evidence type="ECO:0000256" key="4">
    <source>
        <dbReference type="ARBA" id="ARBA00022842"/>
    </source>
</evidence>
<feature type="site" description="Transition state stabilizer" evidence="7">
    <location>
        <position position="149"/>
    </location>
</feature>
<dbReference type="GO" id="GO:0004519">
    <property type="term" value="F:endonuclease activity"/>
    <property type="evidence" value="ECO:0007669"/>
    <property type="project" value="InterPro"/>
</dbReference>
<feature type="active site" description="Proton donor/acceptor" evidence="5">
    <location>
        <position position="147"/>
    </location>
</feature>
<dbReference type="PANTHER" id="PTHR43250">
    <property type="entry name" value="EXODEOXYRIBONUCLEASE III"/>
    <property type="match status" value="1"/>
</dbReference>
<dbReference type="NCBIfam" id="TIGR00633">
    <property type="entry name" value="xth"/>
    <property type="match status" value="1"/>
</dbReference>
<reference evidence="9 10" key="1">
    <citation type="submission" date="2015-11" db="EMBL/GenBank/DDBJ databases">
        <title>A Two-component Flavoprotein Monooxygenase System MeaXY Responsible for para-Hydroxylation of 2-Methyl-6-ethylaniline and 2,6-Diethylaniline in Sphingobium baderi DE-13.</title>
        <authorList>
            <person name="Cheng M."/>
            <person name="Meng Q."/>
            <person name="Yang Y."/>
            <person name="Chu C."/>
            <person name="Yan X."/>
            <person name="He J."/>
            <person name="Li S."/>
        </authorList>
    </citation>
    <scope>NUCLEOTIDE SEQUENCE [LARGE SCALE GENOMIC DNA]</scope>
    <source>
        <strain evidence="9 10">DE-13</strain>
    </source>
</reference>
<dbReference type="STRING" id="1332080.ATN00_12415"/>
<dbReference type="GO" id="GO:0006281">
    <property type="term" value="P:DNA repair"/>
    <property type="evidence" value="ECO:0007669"/>
    <property type="project" value="InterPro"/>
</dbReference>
<feature type="binding site" evidence="6">
    <location>
        <position position="7"/>
    </location>
    <ligand>
        <name>Mg(2+)</name>
        <dbReference type="ChEBI" id="CHEBI:18420"/>
        <label>1</label>
    </ligand>
</feature>
<evidence type="ECO:0000256" key="7">
    <source>
        <dbReference type="PIRSR" id="PIRSR604808-3"/>
    </source>
</evidence>
<feature type="binding site" evidence="6">
    <location>
        <position position="149"/>
    </location>
    <ligand>
        <name>Mg(2+)</name>
        <dbReference type="ChEBI" id="CHEBI:18420"/>
        <label>1</label>
    </ligand>
</feature>
<dbReference type="Gene3D" id="3.60.10.10">
    <property type="entry name" value="Endonuclease/exonuclease/phosphatase"/>
    <property type="match status" value="1"/>
</dbReference>
<dbReference type="AlphaFoldDB" id="A0A0S3F4C8"/>